<gene>
    <name evidence="1" type="ORF">SPARVUS_LOCUS11965881</name>
</gene>
<dbReference type="EMBL" id="CATNWA010016850">
    <property type="protein sequence ID" value="CAI9595875.1"/>
    <property type="molecule type" value="Genomic_DNA"/>
</dbReference>
<feature type="non-terminal residue" evidence="1">
    <location>
        <position position="1"/>
    </location>
</feature>
<dbReference type="Proteomes" id="UP001162483">
    <property type="component" value="Unassembled WGS sequence"/>
</dbReference>
<comment type="caution">
    <text evidence="1">The sequence shown here is derived from an EMBL/GenBank/DDBJ whole genome shotgun (WGS) entry which is preliminary data.</text>
</comment>
<evidence type="ECO:0000313" key="2">
    <source>
        <dbReference type="Proteomes" id="UP001162483"/>
    </source>
</evidence>
<sequence>KYYVDIERKEVGFDLSLHSKDTNEKYRLYEQAGNYTLHQSQRIKNNFLDKQMEAALRHYIGKSEPDKNDKMERKQEKRIHVQRKIKKNMSALTMPDRFLDNCVYPSSINPKSCDLEDISSNLIYNRPPDISHGEFKRLVASAADLIVATTPGCPLPHIFINTKSKGNLQVLRYQPAGRSLLPAKSHQL</sequence>
<keyword evidence="2" id="KW-1185">Reference proteome</keyword>
<reference evidence="1" key="1">
    <citation type="submission" date="2023-05" db="EMBL/GenBank/DDBJ databases">
        <authorList>
            <person name="Stuckert A."/>
        </authorList>
    </citation>
    <scope>NUCLEOTIDE SEQUENCE</scope>
</reference>
<protein>
    <submittedName>
        <fullName evidence="1">Uncharacterized protein</fullName>
    </submittedName>
</protein>
<proteinExistence type="predicted"/>
<accession>A0ABN9FIE2</accession>
<organism evidence="1 2">
    <name type="scientific">Staurois parvus</name>
    <dbReference type="NCBI Taxonomy" id="386267"/>
    <lineage>
        <taxon>Eukaryota</taxon>
        <taxon>Metazoa</taxon>
        <taxon>Chordata</taxon>
        <taxon>Craniata</taxon>
        <taxon>Vertebrata</taxon>
        <taxon>Euteleostomi</taxon>
        <taxon>Amphibia</taxon>
        <taxon>Batrachia</taxon>
        <taxon>Anura</taxon>
        <taxon>Neobatrachia</taxon>
        <taxon>Ranoidea</taxon>
        <taxon>Ranidae</taxon>
        <taxon>Staurois</taxon>
    </lineage>
</organism>
<evidence type="ECO:0000313" key="1">
    <source>
        <dbReference type="EMBL" id="CAI9595875.1"/>
    </source>
</evidence>
<name>A0ABN9FIE2_9NEOB</name>